<dbReference type="EMBL" id="OAOP01000003">
    <property type="protein sequence ID" value="SNX69510.1"/>
    <property type="molecule type" value="Genomic_DNA"/>
</dbReference>
<gene>
    <name evidence="2" type="ORF">SAMN05877753_10389</name>
</gene>
<organism evidence="2 3">
    <name type="scientific">Bacillus oleivorans</name>
    <dbReference type="NCBI Taxonomy" id="1448271"/>
    <lineage>
        <taxon>Bacteria</taxon>
        <taxon>Bacillati</taxon>
        <taxon>Bacillota</taxon>
        <taxon>Bacilli</taxon>
        <taxon>Bacillales</taxon>
        <taxon>Bacillaceae</taxon>
        <taxon>Bacillus</taxon>
    </lineage>
</organism>
<reference evidence="2 3" key="1">
    <citation type="submission" date="2017-08" db="EMBL/GenBank/DDBJ databases">
        <authorList>
            <person name="de Groot N.N."/>
        </authorList>
    </citation>
    <scope>NUCLEOTIDE SEQUENCE [LARGE SCALE GENOMIC DNA]</scope>
    <source>
        <strain evidence="2 3">JC228</strain>
    </source>
</reference>
<dbReference type="RefSeq" id="WP_097158035.1">
    <property type="nucleotide sequence ID" value="NZ_JBEPMQ010000002.1"/>
</dbReference>
<feature type="transmembrane region" description="Helical" evidence="1">
    <location>
        <begin position="35"/>
        <end position="54"/>
    </location>
</feature>
<keyword evidence="1" id="KW-0472">Membrane</keyword>
<keyword evidence="1" id="KW-0812">Transmembrane</keyword>
<keyword evidence="1" id="KW-1133">Transmembrane helix</keyword>
<feature type="transmembrane region" description="Helical" evidence="1">
    <location>
        <begin position="9"/>
        <end position="29"/>
    </location>
</feature>
<proteinExistence type="predicted"/>
<evidence type="ECO:0000256" key="1">
    <source>
        <dbReference type="SAM" id="Phobius"/>
    </source>
</evidence>
<dbReference type="Proteomes" id="UP000219546">
    <property type="component" value="Unassembled WGS sequence"/>
</dbReference>
<dbReference type="AlphaFoldDB" id="A0A285CPJ9"/>
<keyword evidence="3" id="KW-1185">Reference proteome</keyword>
<protein>
    <submittedName>
        <fullName evidence="2">Uncharacterized protein</fullName>
    </submittedName>
</protein>
<name>A0A285CPJ9_9BACI</name>
<accession>A0A285CPJ9</accession>
<sequence length="92" mass="10745">MRLNKKSETYILIVMIFFLGLLISTHWKYGVSFDAIVQTIGSVFGVLIGSYLAGNHAIRVMQEQIRNEKMIRERERQSIEEFLRFGMYLKGI</sequence>
<dbReference type="OrthoDB" id="1413778at2"/>
<evidence type="ECO:0000313" key="2">
    <source>
        <dbReference type="EMBL" id="SNX69510.1"/>
    </source>
</evidence>
<evidence type="ECO:0000313" key="3">
    <source>
        <dbReference type="Proteomes" id="UP000219546"/>
    </source>
</evidence>